<dbReference type="Proteomes" id="UP001319861">
    <property type="component" value="Chromosome"/>
</dbReference>
<protein>
    <recommendedName>
        <fullName evidence="6">SURF1-like protein</fullName>
    </recommendedName>
</protein>
<keyword evidence="4 6" id="KW-1133">Transmembrane helix</keyword>
<feature type="transmembrane region" description="Helical" evidence="6">
    <location>
        <begin position="96"/>
        <end position="116"/>
    </location>
</feature>
<keyword evidence="9" id="KW-1185">Reference proteome</keyword>
<dbReference type="InterPro" id="IPR045214">
    <property type="entry name" value="Surf1/Surf4"/>
</dbReference>
<dbReference type="PANTHER" id="PTHR23427:SF2">
    <property type="entry name" value="SURFEIT LOCUS PROTEIN 1"/>
    <property type="match status" value="1"/>
</dbReference>
<dbReference type="PANTHER" id="PTHR23427">
    <property type="entry name" value="SURFEIT LOCUS PROTEIN"/>
    <property type="match status" value="1"/>
</dbReference>
<dbReference type="CDD" id="cd06662">
    <property type="entry name" value="SURF1"/>
    <property type="match status" value="1"/>
</dbReference>
<evidence type="ECO:0000313" key="9">
    <source>
        <dbReference type="Proteomes" id="UP001319861"/>
    </source>
</evidence>
<evidence type="ECO:0000256" key="3">
    <source>
        <dbReference type="ARBA" id="ARBA00022692"/>
    </source>
</evidence>
<feature type="compositionally biased region" description="Basic and acidic residues" evidence="7">
    <location>
        <begin position="357"/>
        <end position="372"/>
    </location>
</feature>
<dbReference type="EMBL" id="AP024525">
    <property type="protein sequence ID" value="BCT76169.1"/>
    <property type="molecule type" value="Genomic_DNA"/>
</dbReference>
<dbReference type="InterPro" id="IPR002994">
    <property type="entry name" value="Surf1/Shy1"/>
</dbReference>
<evidence type="ECO:0000256" key="4">
    <source>
        <dbReference type="ARBA" id="ARBA00022989"/>
    </source>
</evidence>
<feature type="region of interest" description="Disordered" evidence="7">
    <location>
        <begin position="357"/>
        <end position="398"/>
    </location>
</feature>
<evidence type="ECO:0000256" key="5">
    <source>
        <dbReference type="ARBA" id="ARBA00023136"/>
    </source>
</evidence>
<organism evidence="8 9">
    <name type="scientific">Sinomonas cyclohexanicum</name>
    <name type="common">Corynebacterium cyclohexanicum</name>
    <dbReference type="NCBI Taxonomy" id="322009"/>
    <lineage>
        <taxon>Bacteria</taxon>
        <taxon>Bacillati</taxon>
        <taxon>Actinomycetota</taxon>
        <taxon>Actinomycetes</taxon>
        <taxon>Micrococcales</taxon>
        <taxon>Micrococcaceae</taxon>
        <taxon>Sinomonas</taxon>
    </lineage>
</organism>
<reference evidence="8 9" key="1">
    <citation type="journal article" date="2021" name="J. Biosci. Bioeng.">
        <title>Identification and characterization of a chc gene cluster responsible for the aromatization pathway of cyclohexanecarboxylate degradation in Sinomonas cyclohexanicum ATCC 51369.</title>
        <authorList>
            <person name="Yamamoto T."/>
            <person name="Hasegawa Y."/>
            <person name="Lau P.C.K."/>
            <person name="Iwaki H."/>
        </authorList>
    </citation>
    <scope>NUCLEOTIDE SEQUENCE [LARGE SCALE GENOMIC DNA]</scope>
    <source>
        <strain evidence="8 9">ATCC 51369</strain>
    </source>
</reference>
<keyword evidence="3 6" id="KW-0812">Transmembrane</keyword>
<sequence length="398" mass="44135">MSLFSLLPGDSAAPETPICSRKGCHGAAQWRLLWNNPKIHTPERRKVWLACGEHREWLEDYLRTRLLWRETLPLQRDRSRRGGDRLMYRFLVSRRWLTYFVLAIIFAIACVLLSRWQMSRLDEAKANIDLVTRNYDATPVPFAQTAGDFASLPAGDEWKQVELHGSYNVADTRVVRNRPNNGQPGYEVVVPFRTDAGQTVIVDRGWLPIGNKEQGRPDAVPNPPAGEATVVVRLRPSEPTLDRGAPEGQLASIDLPTYAQQLGYPILTGAYGMMASENPAPAQTAPAALPKPQPDEGMHLSYALQWLAFAVLMFVGFGYAARQQARNAAIDAAAEAAEAAVEAEAGTAHDDAARLAREDAHRAAREAAERAARFAPRKKRRPTAEEEEDAILDAQGFH</sequence>
<accession>A0ABN6FH12</accession>
<feature type="transmembrane region" description="Helical" evidence="6">
    <location>
        <begin position="300"/>
        <end position="321"/>
    </location>
</feature>
<proteinExistence type="inferred from homology"/>
<comment type="similarity">
    <text evidence="2 6">Belongs to the SURF1 family.</text>
</comment>
<evidence type="ECO:0000256" key="1">
    <source>
        <dbReference type="ARBA" id="ARBA00004370"/>
    </source>
</evidence>
<name>A0ABN6FH12_SINCY</name>
<evidence type="ECO:0000256" key="7">
    <source>
        <dbReference type="SAM" id="MobiDB-lite"/>
    </source>
</evidence>
<evidence type="ECO:0000256" key="6">
    <source>
        <dbReference type="RuleBase" id="RU363076"/>
    </source>
</evidence>
<evidence type="ECO:0000313" key="8">
    <source>
        <dbReference type="EMBL" id="BCT76169.1"/>
    </source>
</evidence>
<dbReference type="PROSITE" id="PS50895">
    <property type="entry name" value="SURF1"/>
    <property type="match status" value="1"/>
</dbReference>
<evidence type="ECO:0000256" key="2">
    <source>
        <dbReference type="ARBA" id="ARBA00007165"/>
    </source>
</evidence>
<keyword evidence="6" id="KW-1003">Cell membrane</keyword>
<keyword evidence="5 6" id="KW-0472">Membrane</keyword>
<gene>
    <name evidence="8" type="ORF">SCMU_20110</name>
</gene>
<comment type="subcellular location">
    <subcellularLocation>
        <location evidence="6">Cell membrane</location>
        <topology evidence="6">Multi-pass membrane protein</topology>
    </subcellularLocation>
    <subcellularLocation>
        <location evidence="1">Membrane</location>
    </subcellularLocation>
</comment>
<dbReference type="Pfam" id="PF02104">
    <property type="entry name" value="SURF1"/>
    <property type="match status" value="1"/>
</dbReference>